<evidence type="ECO:0000256" key="11">
    <source>
        <dbReference type="ARBA" id="ARBA00023306"/>
    </source>
</evidence>
<reference evidence="17" key="1">
    <citation type="submission" date="2021-01" db="UniProtKB">
        <authorList>
            <consortium name="EnsemblMetazoa"/>
        </authorList>
    </citation>
    <scope>IDENTIFICATION</scope>
</reference>
<feature type="compositionally biased region" description="Acidic residues" evidence="14">
    <location>
        <begin position="773"/>
        <end position="789"/>
    </location>
</feature>
<evidence type="ECO:0000256" key="7">
    <source>
        <dbReference type="ARBA" id="ARBA00022763"/>
    </source>
</evidence>
<feature type="compositionally biased region" description="Basic and acidic residues" evidence="14">
    <location>
        <begin position="842"/>
        <end position="851"/>
    </location>
</feature>
<feature type="compositionally biased region" description="Basic and acidic residues" evidence="14">
    <location>
        <begin position="451"/>
        <end position="462"/>
    </location>
</feature>
<evidence type="ECO:0000256" key="2">
    <source>
        <dbReference type="ARBA" id="ARBA00004286"/>
    </source>
</evidence>
<sequence>MEIDATQALDLNGTEEEEENERKQVGKLITEHHKEMPSTEFEIYQGHNIVGRDEKSEVRVTVKSLSKKHACIETSLDGSIIIYDFDSRNKTRKEKIALKPYVRYELKHNDQVTFGNLHAKFIHLEQEQRQDDSDATGSITASETELEAEENEEQPPPPQQNNHEREPGRVEASDDADDDDDENSPSIFTTNTAGQVNNNVLAKSDELNSSDIVLPTQKYASENQDEAYAKDTDEEESENEGGEQENSEEARNKRLTVIGQTPGVKLRHEVLPESDLELTIGTPKGKSTQPNEEKDEEETPTVDNKFKLFLEDSSDDEGPSNVQNGRPPLQDQLSCDLSAALADDERFADTLPVDSNQQKSSNDSASMECSKEGTITKLLANEYADTLPIEKKNESNGYQDDDETDDEEDDVDKQKGDDNDYDDDIMGTYQFDTTDFDGRKDESDHEETGDEDGKQKDDEEKKKKLAKQNNKVEPVSKETPTGASDFESQDSQEVPYKYKTPSRLIEGFQSFGTPASAINSSDALSSQGGSHQKTESTMPKMVVSDSEGEDDLEPTQAYNMPSPQKDPAKDKDGFVVPSMPPAQGLRGSLPGASTIEPKDVYDAVDAGTQMTASSSSDDEVIIRNRKTKKIIHESDDEETQAYGVENTQAYAGESTQAYAGASTQAYATESTQAYAGEATQTYAGASTQAYAGEATQAYATESTQAYAAESTQAYAAENTQAYAGASTQAYGEATQAYGYDGEATQAYIGEAYGDATQAYVGDDLPTNEAMEQKDDDSDATLSEVDEDEAEQQKQLIGDAKQPNEQEQHVEPESMNTKPQKQESQNSTSTAGSQKSESQASTKSKEDSEDTRPKRKGRPRKKDSPDSNDTKPKKTTSRRVTTNKRKTTTQSIIELSEENSPHTNEPSNTENPETNDLELDGNAGLVNSEEFVPPKRGRGRRKTGKANPAQKTIPELLNAGVNKEEGDLKANSDETTKKTVKGRGKNKQSATTNETKTTNNSPENNATNSKRRRAKKSSQEQVLQEEQAKEIEEVPSETKTNIADEPVKASKTGRRRTNKGSQSVTEEPVAENSPERKEEPKKTKRGRPKKGSQEAVVELAPINDEPDIKAKRGGKKANDVESSIQIKTSNAGTNDKTTQKGRKENCDIENNTEQINDVEPVVTVTETKPSRKRGSNSQKNVKEVVTKQGIELPADNSPSVEEHSKPKRGRKAKVSIAQPEVPEKPPQNSSTPDIQTPLPVTGKRSRKQKVWYGRTSIEPSKEDDTKSLDSAATGGTKAKRGRKSKASTQETTEEITAAPTPSSVSKGKQKKEKPRPPKEKSPPPKEKSSPPPAKEDTGGETSQDELNTSQLSTASSSSIRRSTLSASKPKVVFTGISDNSVEKIVSSLGGSTVEHVDKASHLVTDKVRRTVKFMCALAKGIPILTPEWLKASKSSNSFVDCQEHILKDEAAEKQYGFSLQESLVKSRSQPLLENKKIHITKSVKPEPKHMKEMVECCGGQYITKSTKLADDVIVISCDEDAKDHGKFAKNVICSNELLLTGILKQQLDVEQYRLNAGQQPSTTNDSKRKRASIATALNGKKSKKK</sequence>
<dbReference type="GO" id="GO:0005694">
    <property type="term" value="C:chromosome"/>
    <property type="evidence" value="ECO:0007669"/>
    <property type="project" value="UniProtKB-SubCell"/>
</dbReference>
<feature type="compositionally biased region" description="Polar residues" evidence="14">
    <location>
        <begin position="353"/>
        <end position="367"/>
    </location>
</feature>
<evidence type="ECO:0000313" key="17">
    <source>
        <dbReference type="EnsemblMetazoa" id="CLYHEMP007098.1"/>
    </source>
</evidence>
<dbReference type="Proteomes" id="UP000594262">
    <property type="component" value="Unplaced"/>
</dbReference>
<feature type="compositionally biased region" description="Low complexity" evidence="14">
    <location>
        <begin position="1157"/>
        <end position="1166"/>
    </location>
</feature>
<feature type="compositionally biased region" description="Low complexity" evidence="14">
    <location>
        <begin position="1285"/>
        <end position="1299"/>
    </location>
</feature>
<dbReference type="CDD" id="cd22665">
    <property type="entry name" value="FHA_MDC1"/>
    <property type="match status" value="1"/>
</dbReference>
<dbReference type="CDD" id="cd18432">
    <property type="entry name" value="BRCT_PAXIP1_rpt6_like"/>
    <property type="match status" value="1"/>
</dbReference>
<feature type="compositionally biased region" description="Low complexity" evidence="14">
    <location>
        <begin position="900"/>
        <end position="911"/>
    </location>
</feature>
<organism evidence="17 18">
    <name type="scientific">Clytia hemisphaerica</name>
    <dbReference type="NCBI Taxonomy" id="252671"/>
    <lineage>
        <taxon>Eukaryota</taxon>
        <taxon>Metazoa</taxon>
        <taxon>Cnidaria</taxon>
        <taxon>Hydrozoa</taxon>
        <taxon>Hydroidolina</taxon>
        <taxon>Leptothecata</taxon>
        <taxon>Obeliida</taxon>
        <taxon>Clytiidae</taxon>
        <taxon>Clytia</taxon>
    </lineage>
</organism>
<feature type="region of interest" description="Disordered" evidence="14">
    <location>
        <begin position="1556"/>
        <end position="1584"/>
    </location>
</feature>
<feature type="compositionally biased region" description="Basic and acidic residues" evidence="14">
    <location>
        <begin position="861"/>
        <end position="871"/>
    </location>
</feature>
<keyword evidence="6" id="KW-0677">Repeat</keyword>
<proteinExistence type="predicted"/>
<dbReference type="Gene3D" id="2.60.200.20">
    <property type="match status" value="1"/>
</dbReference>
<dbReference type="Pfam" id="PF00498">
    <property type="entry name" value="FHA"/>
    <property type="match status" value="1"/>
</dbReference>
<keyword evidence="5" id="KW-1017">Isopeptide bond</keyword>
<feature type="compositionally biased region" description="Polar residues" evidence="14">
    <location>
        <begin position="1338"/>
        <end position="1347"/>
    </location>
</feature>
<feature type="compositionally biased region" description="Acidic residues" evidence="14">
    <location>
        <begin position="399"/>
        <end position="411"/>
    </location>
</feature>
<evidence type="ECO:0000256" key="5">
    <source>
        <dbReference type="ARBA" id="ARBA00022499"/>
    </source>
</evidence>
<evidence type="ECO:0000256" key="4">
    <source>
        <dbReference type="ARBA" id="ARBA00022454"/>
    </source>
</evidence>
<feature type="compositionally biased region" description="Basic and acidic residues" evidence="14">
    <location>
        <begin position="961"/>
        <end position="976"/>
    </location>
</feature>
<dbReference type="InterPro" id="IPR000253">
    <property type="entry name" value="FHA_dom"/>
</dbReference>
<feature type="region of interest" description="Disordered" evidence="14">
    <location>
        <begin position="142"/>
        <end position="370"/>
    </location>
</feature>
<feature type="compositionally biased region" description="Polar residues" evidence="14">
    <location>
        <begin position="813"/>
        <end position="841"/>
    </location>
</feature>
<evidence type="ECO:0000256" key="13">
    <source>
        <dbReference type="ARBA" id="ARBA00030146"/>
    </source>
</evidence>
<evidence type="ECO:0000259" key="16">
    <source>
        <dbReference type="PROSITE" id="PS50172"/>
    </source>
</evidence>
<dbReference type="Gene3D" id="3.40.50.10190">
    <property type="entry name" value="BRCT domain"/>
    <property type="match status" value="2"/>
</dbReference>
<evidence type="ECO:0000256" key="8">
    <source>
        <dbReference type="ARBA" id="ARBA00022843"/>
    </source>
</evidence>
<dbReference type="SUPFAM" id="SSF52113">
    <property type="entry name" value="BRCT domain"/>
    <property type="match status" value="1"/>
</dbReference>
<dbReference type="EnsemblMetazoa" id="CLYHEMT007098.1">
    <property type="protein sequence ID" value="CLYHEMP007098.1"/>
    <property type="gene ID" value="CLYHEMG007098"/>
</dbReference>
<protein>
    <recommendedName>
        <fullName evidence="3">Mediator of DNA damage checkpoint protein 1</fullName>
    </recommendedName>
    <alternativeName>
        <fullName evidence="13">PAX transactivation activation domain-interacting protein</fullName>
    </alternativeName>
    <alternativeName>
        <fullName evidence="12">PAX-interacting protein 1</fullName>
    </alternativeName>
</protein>
<dbReference type="InterPro" id="IPR001357">
    <property type="entry name" value="BRCT_dom"/>
</dbReference>
<feature type="compositionally biased region" description="Acidic residues" evidence="14">
    <location>
        <begin position="173"/>
        <end position="183"/>
    </location>
</feature>
<dbReference type="InterPro" id="IPR036420">
    <property type="entry name" value="BRCT_dom_sf"/>
</dbReference>
<dbReference type="InterPro" id="IPR008984">
    <property type="entry name" value="SMAD_FHA_dom_sf"/>
</dbReference>
<dbReference type="GO" id="GO:0005634">
    <property type="term" value="C:nucleus"/>
    <property type="evidence" value="ECO:0007669"/>
    <property type="project" value="UniProtKB-SubCell"/>
</dbReference>
<keyword evidence="18" id="KW-1185">Reference proteome</keyword>
<keyword evidence="9" id="KW-0007">Acetylation</keyword>
<comment type="subcellular location">
    <subcellularLocation>
        <location evidence="2">Chromosome</location>
    </subcellularLocation>
    <subcellularLocation>
        <location evidence="1">Nucleus</location>
    </subcellularLocation>
</comment>
<feature type="compositionally biased region" description="Polar residues" evidence="14">
    <location>
        <begin position="184"/>
        <end position="211"/>
    </location>
</feature>
<feature type="compositionally biased region" description="Low complexity" evidence="14">
    <location>
        <begin position="1348"/>
        <end position="1365"/>
    </location>
</feature>
<keyword evidence="7" id="KW-0227">DNA damage</keyword>
<dbReference type="OrthoDB" id="342264at2759"/>
<evidence type="ECO:0000256" key="10">
    <source>
        <dbReference type="ARBA" id="ARBA00023242"/>
    </source>
</evidence>
<feature type="compositionally biased region" description="Basic and acidic residues" evidence="14">
    <location>
        <begin position="1313"/>
        <end position="1336"/>
    </location>
</feature>
<feature type="region of interest" description="Disordered" evidence="14">
    <location>
        <begin position="759"/>
        <end position="1365"/>
    </location>
</feature>
<dbReference type="PANTHER" id="PTHR23196:SF1">
    <property type="entry name" value="PAX-INTERACTING PROTEIN 1"/>
    <property type="match status" value="1"/>
</dbReference>
<feature type="compositionally biased region" description="Basic residues" evidence="14">
    <location>
        <begin position="872"/>
        <end position="886"/>
    </location>
</feature>
<keyword evidence="10" id="KW-0539">Nucleus</keyword>
<feature type="compositionally biased region" description="Basic residues" evidence="14">
    <location>
        <begin position="934"/>
        <end position="943"/>
    </location>
</feature>
<dbReference type="PANTHER" id="PTHR23196">
    <property type="entry name" value="PAX TRANSCRIPTION ACTIVATION DOMAIN INTERACTING PROTEIN"/>
    <property type="match status" value="1"/>
</dbReference>
<dbReference type="InterPro" id="IPR051579">
    <property type="entry name" value="DDR_Transcriptional_Reg"/>
</dbReference>
<feature type="compositionally biased region" description="Basic and acidic residues" evidence="14">
    <location>
        <begin position="162"/>
        <end position="172"/>
    </location>
</feature>
<evidence type="ECO:0000256" key="9">
    <source>
        <dbReference type="ARBA" id="ARBA00022990"/>
    </source>
</evidence>
<feature type="compositionally biased region" description="Polar residues" evidence="14">
    <location>
        <begin position="510"/>
        <end position="537"/>
    </location>
</feature>
<dbReference type="GO" id="GO:0006974">
    <property type="term" value="P:DNA damage response"/>
    <property type="evidence" value="ECO:0007669"/>
    <property type="project" value="UniProtKB-KW"/>
</dbReference>
<evidence type="ECO:0000256" key="14">
    <source>
        <dbReference type="SAM" id="MobiDB-lite"/>
    </source>
</evidence>
<evidence type="ECO:0000259" key="15">
    <source>
        <dbReference type="PROSITE" id="PS50006"/>
    </source>
</evidence>
<dbReference type="Pfam" id="PF16589">
    <property type="entry name" value="BRCT_2"/>
    <property type="match status" value="1"/>
</dbReference>
<feature type="domain" description="FHA" evidence="15">
    <location>
        <begin position="48"/>
        <end position="98"/>
    </location>
</feature>
<feature type="domain" description="BRCT" evidence="16">
    <location>
        <begin position="1367"/>
        <end position="1445"/>
    </location>
</feature>
<dbReference type="RefSeq" id="XP_066924198.1">
    <property type="nucleotide sequence ID" value="XM_067068097.1"/>
</dbReference>
<dbReference type="Pfam" id="PF16770">
    <property type="entry name" value="RTT107_BRCT_5"/>
    <property type="match status" value="1"/>
</dbReference>
<keyword evidence="11" id="KW-0131">Cell cycle</keyword>
<feature type="compositionally biased region" description="Polar residues" evidence="14">
    <location>
        <begin position="986"/>
        <end position="1007"/>
    </location>
</feature>
<dbReference type="CDD" id="cd17744">
    <property type="entry name" value="BRCT_MDC1_rpt1"/>
    <property type="match status" value="1"/>
</dbReference>
<dbReference type="PROSITE" id="PS50172">
    <property type="entry name" value="BRCT"/>
    <property type="match status" value="1"/>
</dbReference>
<feature type="compositionally biased region" description="Acidic residues" evidence="14">
    <location>
        <begin position="144"/>
        <end position="153"/>
    </location>
</feature>
<evidence type="ECO:0000256" key="1">
    <source>
        <dbReference type="ARBA" id="ARBA00004123"/>
    </source>
</evidence>
<evidence type="ECO:0000313" key="18">
    <source>
        <dbReference type="Proteomes" id="UP000594262"/>
    </source>
</evidence>
<dbReference type="GeneID" id="136811480"/>
<feature type="compositionally biased region" description="Basic and acidic residues" evidence="14">
    <location>
        <begin position="1136"/>
        <end position="1145"/>
    </location>
</feature>
<feature type="compositionally biased region" description="Basic and acidic residues" evidence="14">
    <location>
        <begin position="801"/>
        <end position="811"/>
    </location>
</feature>
<keyword evidence="4" id="KW-0158">Chromosome</keyword>
<dbReference type="SMART" id="SM00292">
    <property type="entry name" value="BRCT"/>
    <property type="match status" value="2"/>
</dbReference>
<dbReference type="PROSITE" id="PS50006">
    <property type="entry name" value="FHA_DOMAIN"/>
    <property type="match status" value="1"/>
</dbReference>
<keyword evidence="8" id="KW-0832">Ubl conjugation</keyword>
<evidence type="ECO:0000256" key="3">
    <source>
        <dbReference type="ARBA" id="ARBA00015014"/>
    </source>
</evidence>
<name>A0A7M5U797_9CNID</name>
<dbReference type="SUPFAM" id="SSF49879">
    <property type="entry name" value="SMAD/FHA domain"/>
    <property type="match status" value="1"/>
</dbReference>
<evidence type="ECO:0000256" key="12">
    <source>
        <dbReference type="ARBA" id="ARBA00023858"/>
    </source>
</evidence>
<feature type="region of interest" description="Disordered" evidence="14">
    <location>
        <begin position="1"/>
        <end position="24"/>
    </location>
</feature>
<feature type="compositionally biased region" description="Polar residues" evidence="14">
    <location>
        <begin position="1119"/>
        <end position="1135"/>
    </location>
</feature>
<feature type="region of interest" description="Disordered" evidence="14">
    <location>
        <begin position="386"/>
        <end position="596"/>
    </location>
</feature>
<feature type="compositionally biased region" description="Acidic residues" evidence="14">
    <location>
        <begin position="232"/>
        <end position="247"/>
    </location>
</feature>
<accession>A0A7M5U797</accession>
<evidence type="ECO:0000256" key="6">
    <source>
        <dbReference type="ARBA" id="ARBA00022737"/>
    </source>
</evidence>